<dbReference type="Pfam" id="PF00185">
    <property type="entry name" value="OTCace"/>
    <property type="match status" value="1"/>
</dbReference>
<name>A0A068NTF5_FIMGI</name>
<keyword evidence="5" id="KW-0055">Arginine biosynthesis</keyword>
<dbReference type="HAMAP" id="MF_01107">
    <property type="entry name" value="ArgD_aminotrans_3"/>
    <property type="match status" value="1"/>
</dbReference>
<dbReference type="NCBIfam" id="TIGR00707">
    <property type="entry name" value="argD"/>
    <property type="match status" value="1"/>
</dbReference>
<keyword evidence="5" id="KW-0963">Cytoplasm</keyword>
<dbReference type="GO" id="GO:0016597">
    <property type="term" value="F:amino acid binding"/>
    <property type="evidence" value="ECO:0007669"/>
    <property type="project" value="InterPro"/>
</dbReference>
<dbReference type="CDD" id="cd00610">
    <property type="entry name" value="OAT_like"/>
    <property type="match status" value="1"/>
</dbReference>
<dbReference type="SUPFAM" id="SSF53671">
    <property type="entry name" value="Aspartate/ornithine carbamoyltransferase"/>
    <property type="match status" value="1"/>
</dbReference>
<dbReference type="InterPro" id="IPR004636">
    <property type="entry name" value="AcOrn/SuccOrn_fam"/>
</dbReference>
<sequence length="704" mass="77263">MLKYDSIKTADDEFVLHTYNRMPALFVQGAGCSLWDNRGNEYLDMLAGIAVCQLGHCHPAVVAAITRQAQQLIHTSNLLLTAPQAQLAKRLTEISGMERVFFANDGATANEAALKIAKKHGNKKRPDGDYQIITLHRSFHGRTMGALSATGQRKYQRPFEPLVPGFVHVTADDLQELRDAFSHKTAAVLLEPIMGEGGILDLSTEYLQEAERLCREHDALLILDEVQCGMGRSGKWFTFQHHGVRPDVLILAKGLGGGLPIGAVVVAQKATSVLEPGDHGTTFGGNPLVCAAALAVIDTLDHQDLLENAERVGGFLRDALAKLPGVVEVRGKGLMLGAVLDKPVARDIVRACFDRKLIINATDELNLRFVPPLIVTEEQIAKAIGILAEAMGVETPALTPISTRTSTAVKPAHDFLSIDDMTDGQLEEVLDLAAYSKQRRALAPSVIQAVEGRTVAMVFEKQSLRTRVSFETAIRELGGHPLHLGKDSIAMGQREPIKDVASNLSRWCSLIVARLYWQRDIVELAEHATVPVVNALTEWEHPCQALADMQTIREVFGQDKVKITYVGDGNNVARSLAKLATRLGYPFTICGPENFRLEPIEGVRQTTNLEEGVAGAHVVYTDVWVSMGDEHEQEHRLKVFEPYQVNGRLMSMAEKDAIFLHCLPARRGFEVTADVIDGPQSRTDDQAENRLHAQKALLQKIMGL</sequence>
<dbReference type="HOGENOM" id="CLU_391696_0_0_0"/>
<dbReference type="GO" id="GO:0004585">
    <property type="term" value="F:ornithine carbamoyltransferase activity"/>
    <property type="evidence" value="ECO:0007669"/>
    <property type="project" value="UniProtKB-UniRule"/>
</dbReference>
<reference evidence="8 9" key="1">
    <citation type="journal article" date="2014" name="PLoS ONE">
        <title>The first complete genome sequence of the class fimbriimonadia in the phylum armatimonadetes.</title>
        <authorList>
            <person name="Hu Z.Y."/>
            <person name="Wang Y.Z."/>
            <person name="Im W.T."/>
            <person name="Wang S.Y."/>
            <person name="Zhao G.P."/>
            <person name="Zheng H.J."/>
            <person name="Quan Z.X."/>
        </authorList>
    </citation>
    <scope>NUCLEOTIDE SEQUENCE [LARGE SCALE GENOMIC DNA]</scope>
    <source>
        <strain evidence="8">Gsoil 348</strain>
    </source>
</reference>
<dbReference type="GO" id="GO:0042802">
    <property type="term" value="F:identical protein binding"/>
    <property type="evidence" value="ECO:0007669"/>
    <property type="project" value="TreeGrafter"/>
</dbReference>
<dbReference type="Gene3D" id="3.90.1150.10">
    <property type="entry name" value="Aspartate Aminotransferase, domain 1"/>
    <property type="match status" value="1"/>
</dbReference>
<dbReference type="FunFam" id="3.40.640.10:FF:000004">
    <property type="entry name" value="Acetylornithine aminotransferase"/>
    <property type="match status" value="1"/>
</dbReference>
<comment type="catalytic activity">
    <reaction evidence="5">
        <text>N(2)-acetyl-L-ornithine + 2-oxoglutarate = N-acetyl-L-glutamate 5-semialdehyde + L-glutamate</text>
        <dbReference type="Rhea" id="RHEA:18049"/>
        <dbReference type="ChEBI" id="CHEBI:16810"/>
        <dbReference type="ChEBI" id="CHEBI:29123"/>
        <dbReference type="ChEBI" id="CHEBI:29985"/>
        <dbReference type="ChEBI" id="CHEBI:57805"/>
        <dbReference type="EC" id="2.6.1.11"/>
    </reaction>
</comment>
<organism evidence="8 9">
    <name type="scientific">Fimbriimonas ginsengisoli Gsoil 348</name>
    <dbReference type="NCBI Taxonomy" id="661478"/>
    <lineage>
        <taxon>Bacteria</taxon>
        <taxon>Bacillati</taxon>
        <taxon>Armatimonadota</taxon>
        <taxon>Fimbriimonadia</taxon>
        <taxon>Fimbriimonadales</taxon>
        <taxon>Fimbriimonadaceae</taxon>
        <taxon>Fimbriimonas</taxon>
    </lineage>
</organism>
<proteinExistence type="inferred from homology"/>
<dbReference type="SUPFAM" id="SSF53383">
    <property type="entry name" value="PLP-dependent transferases"/>
    <property type="match status" value="1"/>
</dbReference>
<dbReference type="RefSeq" id="WP_084178890.1">
    <property type="nucleotide sequence ID" value="NZ_CP007139.1"/>
</dbReference>
<comment type="pathway">
    <text evidence="5">Amino-acid biosynthesis; L-arginine biosynthesis; N(2)-acetyl-L-ornithine from L-glutamate: step 4/4.</text>
</comment>
<dbReference type="Proteomes" id="UP000027982">
    <property type="component" value="Chromosome"/>
</dbReference>
<feature type="binding site" evidence="5">
    <location>
        <begin position="224"/>
        <end position="227"/>
    </location>
    <ligand>
        <name>pyridoxal 5'-phosphate</name>
        <dbReference type="ChEBI" id="CHEBI:597326"/>
    </ligand>
</feature>
<dbReference type="InterPro" id="IPR006131">
    <property type="entry name" value="Asp_carbamoyltransf_Asp/Orn-bd"/>
</dbReference>
<evidence type="ECO:0000259" key="7">
    <source>
        <dbReference type="Pfam" id="PF02729"/>
    </source>
</evidence>
<comment type="subunit">
    <text evidence="5">Homodimer.</text>
</comment>
<dbReference type="KEGG" id="fgi:OP10G_1531"/>
<evidence type="ECO:0000313" key="9">
    <source>
        <dbReference type="Proteomes" id="UP000027982"/>
    </source>
</evidence>
<evidence type="ECO:0000313" key="8">
    <source>
        <dbReference type="EMBL" id="AIE84899.1"/>
    </source>
</evidence>
<feature type="domain" description="Aspartate/ornithine carbamoyltransferase Asp/Orn-binding" evidence="6">
    <location>
        <begin position="560"/>
        <end position="699"/>
    </location>
</feature>
<feature type="binding site" evidence="5">
    <location>
        <position position="282"/>
    </location>
    <ligand>
        <name>pyridoxal 5'-phosphate</name>
        <dbReference type="ChEBI" id="CHEBI:597326"/>
    </ligand>
</feature>
<evidence type="ECO:0000259" key="6">
    <source>
        <dbReference type="Pfam" id="PF00185"/>
    </source>
</evidence>
<dbReference type="InterPro" id="IPR015424">
    <property type="entry name" value="PyrdxlP-dep_Trfase"/>
</dbReference>
<feature type="binding site" evidence="5">
    <location>
        <begin position="106"/>
        <end position="107"/>
    </location>
    <ligand>
        <name>pyridoxal 5'-phosphate</name>
        <dbReference type="ChEBI" id="CHEBI:597326"/>
    </ligand>
</feature>
<evidence type="ECO:0000256" key="3">
    <source>
        <dbReference type="ARBA" id="ARBA00022679"/>
    </source>
</evidence>
<dbReference type="EMBL" id="CP007139">
    <property type="protein sequence ID" value="AIE84899.1"/>
    <property type="molecule type" value="Genomic_DNA"/>
</dbReference>
<dbReference type="InterPro" id="IPR006130">
    <property type="entry name" value="Asp/Orn_carbamoylTrfase"/>
</dbReference>
<gene>
    <name evidence="5" type="primary">argD</name>
    <name evidence="8" type="ORF">OP10G_1531</name>
</gene>
<accession>A0A068NTF5</accession>
<feature type="binding site" evidence="5">
    <location>
        <position position="142"/>
    </location>
    <ligand>
        <name>N(2)-acetyl-L-ornithine</name>
        <dbReference type="ChEBI" id="CHEBI:57805"/>
    </ligand>
</feature>
<evidence type="ECO:0000256" key="4">
    <source>
        <dbReference type="ARBA" id="ARBA00022898"/>
    </source>
</evidence>
<dbReference type="InterPro" id="IPR015422">
    <property type="entry name" value="PyrdxlP-dep_Trfase_small"/>
</dbReference>
<dbReference type="PRINTS" id="PR00102">
    <property type="entry name" value="OTCASE"/>
</dbReference>
<feature type="binding site" evidence="5">
    <location>
        <position position="139"/>
    </location>
    <ligand>
        <name>pyridoxal 5'-phosphate</name>
        <dbReference type="ChEBI" id="CHEBI:597326"/>
    </ligand>
</feature>
<dbReference type="InterPro" id="IPR050103">
    <property type="entry name" value="Class-III_PLP-dep_AT"/>
</dbReference>
<dbReference type="PRINTS" id="PR00100">
    <property type="entry name" value="AOTCASE"/>
</dbReference>
<dbReference type="eggNOG" id="COG0078">
    <property type="taxonomic scope" value="Bacteria"/>
</dbReference>
<keyword evidence="4 5" id="KW-0663">Pyridoxal phosphate</keyword>
<dbReference type="InterPro" id="IPR002292">
    <property type="entry name" value="Orn/put_carbamltrans"/>
</dbReference>
<dbReference type="UniPathway" id="UPA00068">
    <property type="reaction ID" value="UER00109"/>
</dbReference>
<dbReference type="Pfam" id="PF00202">
    <property type="entry name" value="Aminotran_3"/>
    <property type="match status" value="1"/>
</dbReference>
<dbReference type="InterPro" id="IPR015421">
    <property type="entry name" value="PyrdxlP-dep_Trfase_major"/>
</dbReference>
<dbReference type="GO" id="GO:0005737">
    <property type="term" value="C:cytoplasm"/>
    <property type="evidence" value="ECO:0007669"/>
    <property type="project" value="UniProtKB-SubCell"/>
</dbReference>
<dbReference type="NCBIfam" id="NF002325">
    <property type="entry name" value="PRK01278.1"/>
    <property type="match status" value="1"/>
</dbReference>
<keyword evidence="2 5" id="KW-0028">Amino-acid biosynthesis</keyword>
<dbReference type="GO" id="GO:0003992">
    <property type="term" value="F:N2-acetyl-L-ornithine:2-oxoglutarate 5-aminotransferase activity"/>
    <property type="evidence" value="ECO:0007669"/>
    <property type="project" value="UniProtKB-UniRule"/>
</dbReference>
<protein>
    <recommendedName>
        <fullName evidence="5">Acetylornithine aminotransferase</fullName>
        <shortName evidence="5">ACOAT</shortName>
        <ecNumber evidence="5">2.6.1.11</ecNumber>
    </recommendedName>
</protein>
<dbReference type="STRING" id="661478.OP10G_1531"/>
<dbReference type="InterPro" id="IPR036901">
    <property type="entry name" value="Asp/Orn_carbamoylTrfase_sf"/>
</dbReference>
<dbReference type="OrthoDB" id="9807885at2"/>
<dbReference type="GO" id="GO:0030170">
    <property type="term" value="F:pyridoxal phosphate binding"/>
    <property type="evidence" value="ECO:0007669"/>
    <property type="project" value="InterPro"/>
</dbReference>
<comment type="similarity">
    <text evidence="5">Belongs to the class-III pyridoxal-phosphate-dependent aminotransferase family. ArgD subfamily.</text>
</comment>
<comment type="cofactor">
    <cofactor evidence="5">
        <name>pyridoxal 5'-phosphate</name>
        <dbReference type="ChEBI" id="CHEBI:597326"/>
    </cofactor>
    <text evidence="5">Binds 1 pyridoxal phosphate per subunit.</text>
</comment>
<dbReference type="NCBIfam" id="TIGR00658">
    <property type="entry name" value="orni_carb_tr"/>
    <property type="match status" value="1"/>
</dbReference>
<feature type="binding site" evidence="5">
    <location>
        <position position="281"/>
    </location>
    <ligand>
        <name>N(2)-acetyl-L-ornithine</name>
        <dbReference type="ChEBI" id="CHEBI:57805"/>
    </ligand>
</feature>
<keyword evidence="1 5" id="KW-0032">Aminotransferase</keyword>
<dbReference type="InterPro" id="IPR005814">
    <property type="entry name" value="Aminotrans_3"/>
</dbReference>
<feature type="modified residue" description="N6-(pyridoxal phosphate)lysine" evidence="5">
    <location>
        <position position="253"/>
    </location>
</feature>
<dbReference type="PROSITE" id="PS00600">
    <property type="entry name" value="AA_TRANSFER_CLASS_3"/>
    <property type="match status" value="1"/>
</dbReference>
<dbReference type="Pfam" id="PF02729">
    <property type="entry name" value="OTCace_N"/>
    <property type="match status" value="1"/>
</dbReference>
<dbReference type="AlphaFoldDB" id="A0A068NTF5"/>
<dbReference type="InterPro" id="IPR049704">
    <property type="entry name" value="Aminotrans_3_PPA_site"/>
</dbReference>
<keyword evidence="9" id="KW-1185">Reference proteome</keyword>
<dbReference type="PANTHER" id="PTHR11986">
    <property type="entry name" value="AMINOTRANSFERASE CLASS III"/>
    <property type="match status" value="1"/>
</dbReference>
<dbReference type="GO" id="GO:0042450">
    <property type="term" value="P:L-arginine biosynthetic process via ornithine"/>
    <property type="evidence" value="ECO:0007669"/>
    <property type="project" value="UniProtKB-UniRule"/>
</dbReference>
<dbReference type="NCBIfam" id="NF001986">
    <property type="entry name" value="PRK00779.1"/>
    <property type="match status" value="1"/>
</dbReference>
<dbReference type="FunFam" id="3.40.50.1370:FF:000008">
    <property type="entry name" value="Ornithine carbamoyltransferase"/>
    <property type="match status" value="1"/>
</dbReference>
<dbReference type="NCBIfam" id="NF002874">
    <property type="entry name" value="PRK03244.1"/>
    <property type="match status" value="1"/>
</dbReference>
<dbReference type="InterPro" id="IPR006132">
    <property type="entry name" value="Asp/Orn_carbamoyltranf_P-bd"/>
</dbReference>
<dbReference type="EC" id="2.6.1.11" evidence="5"/>
<evidence type="ECO:0000256" key="5">
    <source>
        <dbReference type="HAMAP-Rule" id="MF_01107"/>
    </source>
</evidence>
<evidence type="ECO:0000256" key="1">
    <source>
        <dbReference type="ARBA" id="ARBA00022576"/>
    </source>
</evidence>
<feature type="domain" description="Aspartate/ornithine carbamoyltransferase carbamoyl-P binding" evidence="7">
    <location>
        <begin position="414"/>
        <end position="554"/>
    </location>
</feature>
<keyword evidence="3 5" id="KW-0808">Transferase</keyword>
<comment type="miscellaneous">
    <text evidence="5">May also have succinyldiaminopimelate aminotransferase activity, thus carrying out the corresponding step in lysine biosynthesis.</text>
</comment>
<dbReference type="Gene3D" id="3.40.50.1370">
    <property type="entry name" value="Aspartate/ornithine carbamoyltransferase"/>
    <property type="match status" value="2"/>
</dbReference>
<dbReference type="Gene3D" id="3.40.640.10">
    <property type="entry name" value="Type I PLP-dependent aspartate aminotransferase-like (Major domain)"/>
    <property type="match status" value="1"/>
</dbReference>
<dbReference type="PANTHER" id="PTHR11986:SF79">
    <property type="entry name" value="ACETYLORNITHINE AMINOTRANSFERASE, MITOCHONDRIAL"/>
    <property type="match status" value="1"/>
</dbReference>
<comment type="subcellular location">
    <subcellularLocation>
        <location evidence="5">Cytoplasm</location>
    </subcellularLocation>
</comment>
<evidence type="ECO:0000256" key="2">
    <source>
        <dbReference type="ARBA" id="ARBA00022605"/>
    </source>
</evidence>
<dbReference type="eggNOG" id="COG4992">
    <property type="taxonomic scope" value="Bacteria"/>
</dbReference>